<dbReference type="AlphaFoldDB" id="A0A0L1JKH3"/>
<dbReference type="STRING" id="1317121.ATO11_18500"/>
<accession>A0A0L1JKH3</accession>
<evidence type="ECO:0000313" key="4">
    <source>
        <dbReference type="Proteomes" id="UP000036938"/>
    </source>
</evidence>
<dbReference type="InterPro" id="IPR050445">
    <property type="entry name" value="Bact_polysacc_biosynth/exp"/>
</dbReference>
<evidence type="ECO:0000256" key="1">
    <source>
        <dbReference type="SAM" id="Coils"/>
    </source>
</evidence>
<feature type="coiled-coil region" evidence="1">
    <location>
        <begin position="190"/>
        <end position="275"/>
    </location>
</feature>
<keyword evidence="2" id="KW-0472">Membrane</keyword>
<gene>
    <name evidence="3" type="ORF">ATO11_18500</name>
</gene>
<feature type="transmembrane region" description="Helical" evidence="2">
    <location>
        <begin position="347"/>
        <end position="371"/>
    </location>
</feature>
<dbReference type="OrthoDB" id="7800844at2"/>
<organism evidence="3 4">
    <name type="scientific">Pseudaestuariivita atlantica</name>
    <dbReference type="NCBI Taxonomy" id="1317121"/>
    <lineage>
        <taxon>Bacteria</taxon>
        <taxon>Pseudomonadati</taxon>
        <taxon>Pseudomonadota</taxon>
        <taxon>Alphaproteobacteria</taxon>
        <taxon>Rhodobacterales</taxon>
        <taxon>Paracoccaceae</taxon>
        <taxon>Pseudaestuariivita</taxon>
    </lineage>
</organism>
<dbReference type="GO" id="GO:0004713">
    <property type="term" value="F:protein tyrosine kinase activity"/>
    <property type="evidence" value="ECO:0007669"/>
    <property type="project" value="TreeGrafter"/>
</dbReference>
<protein>
    <recommendedName>
        <fullName evidence="5">Sugar transporter</fullName>
    </recommendedName>
</protein>
<evidence type="ECO:0008006" key="5">
    <source>
        <dbReference type="Google" id="ProtNLM"/>
    </source>
</evidence>
<keyword evidence="2" id="KW-1133">Transmembrane helix</keyword>
<keyword evidence="1" id="KW-0175">Coiled coil</keyword>
<evidence type="ECO:0000313" key="3">
    <source>
        <dbReference type="EMBL" id="KNG92250.1"/>
    </source>
</evidence>
<proteinExistence type="predicted"/>
<keyword evidence="2" id="KW-0812">Transmembrane</keyword>
<dbReference type="PANTHER" id="PTHR32309:SF13">
    <property type="entry name" value="FERRIC ENTEROBACTIN TRANSPORT PROTEIN FEPE"/>
    <property type="match status" value="1"/>
</dbReference>
<dbReference type="PANTHER" id="PTHR32309">
    <property type="entry name" value="TYROSINE-PROTEIN KINASE"/>
    <property type="match status" value="1"/>
</dbReference>
<keyword evidence="4" id="KW-1185">Reference proteome</keyword>
<dbReference type="GO" id="GO:0005886">
    <property type="term" value="C:plasma membrane"/>
    <property type="evidence" value="ECO:0007669"/>
    <property type="project" value="TreeGrafter"/>
</dbReference>
<comment type="caution">
    <text evidence="3">The sequence shown here is derived from an EMBL/GenBank/DDBJ whole genome shotgun (WGS) entry which is preliminary data.</text>
</comment>
<reference evidence="3 4" key="1">
    <citation type="journal article" date="2015" name="Int. J. Syst. Evol. Microbiol.">
        <title>Aestuariivita atlantica sp. nov., isolated from deep sea sediment of the Atlantic Ocean.</title>
        <authorList>
            <person name="Li G."/>
            <person name="Lai Q."/>
            <person name="Du Y."/>
            <person name="Liu X."/>
            <person name="Sun F."/>
            <person name="Shao Z."/>
        </authorList>
    </citation>
    <scope>NUCLEOTIDE SEQUENCE [LARGE SCALE GENOMIC DNA]</scope>
    <source>
        <strain evidence="3 4">22II-S11-z3</strain>
    </source>
</reference>
<dbReference type="PATRIC" id="fig|1317121.7.peg.797"/>
<dbReference type="EMBL" id="AQQZ01000011">
    <property type="protein sequence ID" value="KNG92250.1"/>
    <property type="molecule type" value="Genomic_DNA"/>
</dbReference>
<evidence type="ECO:0000256" key="2">
    <source>
        <dbReference type="SAM" id="Phobius"/>
    </source>
</evidence>
<name>A0A0L1JKH3_9RHOB</name>
<sequence>MVKKTATRARPRRRHFMLVLSLLLMVAAPTGVAGWYLYTVAADQYHSTVGFSVRKEEINSPVEILGGITSLSGSATSDTDILYEFIQSQEMVEAVDAVLDLRAIYSKAPDDPVFSFDPSGSREDLVDYWNRVVRIFYDSGTQLIELRVTAFEAADAQAVAQAVFDESSRMINQLSAIARDDATRYAREELDRAVDRLRKARQAVTEFRSKNQIVDVDADIQGQMGLLTSLQAQQAEALIELDLLRETTRENDPRIVNAERKLEVISRRIADERKKLGVDDEGQRESYATLVGEFEVLTVDREFAESAYTAALASYDAALSEAQRQSRYLAAYIQPTLAEEARYPQRAVLLALIGGFLFLGWALITLVFYSIRDRR</sequence>
<dbReference type="Proteomes" id="UP000036938">
    <property type="component" value="Unassembled WGS sequence"/>
</dbReference>